<dbReference type="GO" id="GO:0005886">
    <property type="term" value="C:plasma membrane"/>
    <property type="evidence" value="ECO:0007669"/>
    <property type="project" value="TreeGrafter"/>
</dbReference>
<dbReference type="GO" id="GO:0030026">
    <property type="term" value="P:intracellular manganese ion homeostasis"/>
    <property type="evidence" value="ECO:0007669"/>
    <property type="project" value="TreeGrafter"/>
</dbReference>
<dbReference type="GO" id="GO:0015086">
    <property type="term" value="F:cadmium ion transmembrane transporter activity"/>
    <property type="evidence" value="ECO:0007669"/>
    <property type="project" value="TreeGrafter"/>
</dbReference>
<evidence type="ECO:0000256" key="4">
    <source>
        <dbReference type="ARBA" id="ARBA00023136"/>
    </source>
</evidence>
<dbReference type="EMBL" id="JACBPP010000003">
    <property type="protein sequence ID" value="KAF8003369.1"/>
    <property type="molecule type" value="Genomic_DNA"/>
</dbReference>
<gene>
    <name evidence="6" type="ORF">HF325_002614</name>
</gene>
<dbReference type="GO" id="GO:0005384">
    <property type="term" value="F:manganese ion transmembrane transporter activity"/>
    <property type="evidence" value="ECO:0007669"/>
    <property type="project" value="TreeGrafter"/>
</dbReference>
<evidence type="ECO:0000313" key="7">
    <source>
        <dbReference type="Proteomes" id="UP000649328"/>
    </source>
</evidence>
<reference evidence="6" key="1">
    <citation type="submission" date="2020-10" db="EMBL/GenBank/DDBJ databases">
        <title>The Whole-Genome Sequence of Metschnikowia persimmonesis, a Novel Endophytic Yeast Species Isolated from Medicinal Plant Diospyros kaki Thumb.</title>
        <authorList>
            <person name="Rahmat E."/>
            <person name="Kang Y."/>
        </authorList>
    </citation>
    <scope>NUCLEOTIDE SEQUENCE</scope>
    <source>
        <strain evidence="6">KIOM G15050</strain>
    </source>
</reference>
<dbReference type="NCBIfam" id="NF037982">
    <property type="entry name" value="Nramp_1"/>
    <property type="match status" value="1"/>
</dbReference>
<accession>A0A8H7GTE2</accession>
<dbReference type="Pfam" id="PF01566">
    <property type="entry name" value="Nramp"/>
    <property type="match status" value="1"/>
</dbReference>
<keyword evidence="4 5" id="KW-0472">Membrane</keyword>
<proteinExistence type="predicted"/>
<evidence type="ECO:0000256" key="3">
    <source>
        <dbReference type="ARBA" id="ARBA00022989"/>
    </source>
</evidence>
<evidence type="ECO:0000256" key="2">
    <source>
        <dbReference type="ARBA" id="ARBA00022692"/>
    </source>
</evidence>
<feature type="transmembrane region" description="Helical" evidence="5">
    <location>
        <begin position="101"/>
        <end position="126"/>
    </location>
</feature>
<dbReference type="GO" id="GO:0034755">
    <property type="term" value="P:iron ion transmembrane transport"/>
    <property type="evidence" value="ECO:0007669"/>
    <property type="project" value="TreeGrafter"/>
</dbReference>
<feature type="transmembrane region" description="Helical" evidence="5">
    <location>
        <begin position="59"/>
        <end position="80"/>
    </location>
</feature>
<dbReference type="Proteomes" id="UP000649328">
    <property type="component" value="Unassembled WGS sequence"/>
</dbReference>
<keyword evidence="7" id="KW-1185">Reference proteome</keyword>
<dbReference type="PANTHER" id="PTHR11706">
    <property type="entry name" value="SOLUTE CARRIER PROTEIN FAMILY 11 MEMBER"/>
    <property type="match status" value="1"/>
</dbReference>
<evidence type="ECO:0000256" key="5">
    <source>
        <dbReference type="SAM" id="Phobius"/>
    </source>
</evidence>
<protein>
    <submittedName>
        <fullName evidence="6">Uncharacterized protein</fullName>
    </submittedName>
</protein>
<evidence type="ECO:0000313" key="6">
    <source>
        <dbReference type="EMBL" id="KAF8003369.1"/>
    </source>
</evidence>
<comment type="caution">
    <text evidence="6">The sequence shown here is derived from an EMBL/GenBank/DDBJ whole genome shotgun (WGS) entry which is preliminary data.</text>
</comment>
<keyword evidence="3 5" id="KW-1133">Transmembrane helix</keyword>
<feature type="transmembrane region" description="Helical" evidence="5">
    <location>
        <begin position="132"/>
        <end position="152"/>
    </location>
</feature>
<dbReference type="InterPro" id="IPR001046">
    <property type="entry name" value="NRAMP_fam"/>
</dbReference>
<dbReference type="OrthoDB" id="409173at2759"/>
<sequence length="187" mass="20545">MPVLLDGQIRPGVFRRAAGAIRKYMRFIGPGLMVSVAYMDPGNYSTAVAAGSAYEYKLLFSIFLSNCLAIFLQVLSAKLGAVTGLDLAANCRENLGPKLNLFIYILAEIAIVATDLAEVVGTAIALNILFKIPLFLGVVITVIDVLIVLMAYRPNGPLLFIRIFELFRFGVGCRYRDLLWHRVVPGF</sequence>
<keyword evidence="2 5" id="KW-0812">Transmembrane</keyword>
<name>A0A8H7GTE2_9ASCO</name>
<dbReference type="PANTHER" id="PTHR11706:SF50">
    <property type="entry name" value="MANGANESE TRANSPORTER SMF2"/>
    <property type="match status" value="1"/>
</dbReference>
<evidence type="ECO:0000256" key="1">
    <source>
        <dbReference type="ARBA" id="ARBA00004141"/>
    </source>
</evidence>
<comment type="subcellular location">
    <subcellularLocation>
        <location evidence="1">Membrane</location>
        <topology evidence="1">Multi-pass membrane protein</topology>
    </subcellularLocation>
</comment>
<organism evidence="6 7">
    <name type="scientific">Metschnikowia pulcherrima</name>
    <dbReference type="NCBI Taxonomy" id="27326"/>
    <lineage>
        <taxon>Eukaryota</taxon>
        <taxon>Fungi</taxon>
        <taxon>Dikarya</taxon>
        <taxon>Ascomycota</taxon>
        <taxon>Saccharomycotina</taxon>
        <taxon>Pichiomycetes</taxon>
        <taxon>Metschnikowiaceae</taxon>
        <taxon>Metschnikowia</taxon>
    </lineage>
</organism>
<dbReference type="AlphaFoldDB" id="A0A8H7GTE2"/>
<dbReference type="PRINTS" id="PR00447">
    <property type="entry name" value="NATRESASSCMP"/>
</dbReference>